<gene>
    <name evidence="1" type="ORF">H0486_04750</name>
</gene>
<dbReference type="AlphaFoldDB" id="A0A839JWX7"/>
<proteinExistence type="predicted"/>
<sequence length="113" mass="13677">MRMSFSEVKLFQVKPERLEEFESLVKEMLPQQKELAGNIDIKYLKRFYIFDKIGDLPRPLTKIVKCVKYYSYWQFDTIENYSNATTWFFTEYEKRLSKLLVMPFDIMCGESIE</sequence>
<evidence type="ECO:0000313" key="1">
    <source>
        <dbReference type="EMBL" id="MBB2182183.1"/>
    </source>
</evidence>
<organism evidence="1 2">
    <name type="scientific">Variimorphobacter saccharofermentans</name>
    <dbReference type="NCBI Taxonomy" id="2755051"/>
    <lineage>
        <taxon>Bacteria</taxon>
        <taxon>Bacillati</taxon>
        <taxon>Bacillota</taxon>
        <taxon>Clostridia</taxon>
        <taxon>Lachnospirales</taxon>
        <taxon>Lachnospiraceae</taxon>
        <taxon>Variimorphobacter</taxon>
    </lineage>
</organism>
<evidence type="ECO:0000313" key="2">
    <source>
        <dbReference type="Proteomes" id="UP000574276"/>
    </source>
</evidence>
<dbReference type="EMBL" id="JACEGA010000001">
    <property type="protein sequence ID" value="MBB2182183.1"/>
    <property type="molecule type" value="Genomic_DNA"/>
</dbReference>
<comment type="caution">
    <text evidence="1">The sequence shown here is derived from an EMBL/GenBank/DDBJ whole genome shotgun (WGS) entry which is preliminary data.</text>
</comment>
<reference evidence="1 2" key="1">
    <citation type="submission" date="2020-07" db="EMBL/GenBank/DDBJ databases">
        <title>Characterization and genome sequencing of isolate MD1, a novel member within the family Lachnospiraceae.</title>
        <authorList>
            <person name="Rettenmaier R."/>
            <person name="Di Bello L."/>
            <person name="Zinser C."/>
            <person name="Scheitz K."/>
            <person name="Liebl W."/>
            <person name="Zverlov V."/>
        </authorList>
    </citation>
    <scope>NUCLEOTIDE SEQUENCE [LARGE SCALE GENOMIC DNA]</scope>
    <source>
        <strain evidence="1 2">MD1</strain>
    </source>
</reference>
<accession>A0A839JWX7</accession>
<name>A0A839JWX7_9FIRM</name>
<protein>
    <submittedName>
        <fullName evidence="1">Uncharacterized protein</fullName>
    </submittedName>
</protein>
<keyword evidence="2" id="KW-1185">Reference proteome</keyword>
<dbReference type="Proteomes" id="UP000574276">
    <property type="component" value="Unassembled WGS sequence"/>
</dbReference>